<name>A0A1I0Y1W2_9BACT</name>
<gene>
    <name evidence="2" type="ORF">SAMN04489723_10469</name>
</gene>
<evidence type="ECO:0000313" key="2">
    <source>
        <dbReference type="EMBL" id="SFB07285.1"/>
    </source>
</evidence>
<sequence>MKKPINQIHKGDFRTLLFIYDIKRIRESKPFWFSLIISIFILLLSIRIDLFDILGFLIEAGYKIIPSILGLAFASFGIIISVSNSNPISRLIDNDITRFDDNMTVGISTFQKVLAIISWAIIIQSIFLISLIFVDFTLSLKLKSIFCDSIITNIFNYIILFLFSILFFYSILLIPRTLLNLFNYGQLINFVSILEKIKQEKKISKDGEN</sequence>
<keyword evidence="1" id="KW-0472">Membrane</keyword>
<dbReference type="RefSeq" id="WP_092895444.1">
    <property type="nucleotide sequence ID" value="NZ_FOKK01000004.1"/>
</dbReference>
<feature type="transmembrane region" description="Helical" evidence="1">
    <location>
        <begin position="64"/>
        <end position="82"/>
    </location>
</feature>
<feature type="transmembrane region" description="Helical" evidence="1">
    <location>
        <begin position="154"/>
        <end position="174"/>
    </location>
</feature>
<reference evidence="2 3" key="1">
    <citation type="submission" date="2016-10" db="EMBL/GenBank/DDBJ databases">
        <authorList>
            <person name="de Groot N.N."/>
        </authorList>
    </citation>
    <scope>NUCLEOTIDE SEQUENCE [LARGE SCALE GENOMIC DNA]</scope>
    <source>
        <strain evidence="2 3">DSM 23399</strain>
    </source>
</reference>
<dbReference type="EMBL" id="FOKK01000004">
    <property type="protein sequence ID" value="SFB07285.1"/>
    <property type="molecule type" value="Genomic_DNA"/>
</dbReference>
<keyword evidence="1" id="KW-1133">Transmembrane helix</keyword>
<keyword evidence="1" id="KW-0812">Transmembrane</keyword>
<organism evidence="2 3">
    <name type="scientific">Algoriphagus aquimarinus</name>
    <dbReference type="NCBI Taxonomy" id="237018"/>
    <lineage>
        <taxon>Bacteria</taxon>
        <taxon>Pseudomonadati</taxon>
        <taxon>Bacteroidota</taxon>
        <taxon>Cytophagia</taxon>
        <taxon>Cytophagales</taxon>
        <taxon>Cyclobacteriaceae</taxon>
        <taxon>Algoriphagus</taxon>
    </lineage>
</organism>
<proteinExistence type="predicted"/>
<evidence type="ECO:0000256" key="1">
    <source>
        <dbReference type="SAM" id="Phobius"/>
    </source>
</evidence>
<evidence type="ECO:0000313" key="3">
    <source>
        <dbReference type="Proteomes" id="UP000198790"/>
    </source>
</evidence>
<dbReference type="AlphaFoldDB" id="A0A1I0Y1W2"/>
<protein>
    <submittedName>
        <fullName evidence="2">Uncharacterized protein</fullName>
    </submittedName>
</protein>
<dbReference type="STRING" id="237018.SAMN04489723_10469"/>
<dbReference type="Proteomes" id="UP000198790">
    <property type="component" value="Unassembled WGS sequence"/>
</dbReference>
<accession>A0A1I0Y1W2</accession>
<feature type="transmembrane region" description="Helical" evidence="1">
    <location>
        <begin position="31"/>
        <end position="58"/>
    </location>
</feature>
<feature type="transmembrane region" description="Helical" evidence="1">
    <location>
        <begin position="113"/>
        <end position="134"/>
    </location>
</feature>
<keyword evidence="3" id="KW-1185">Reference proteome</keyword>